<feature type="transmembrane region" description="Helical" evidence="2">
    <location>
        <begin position="358"/>
        <end position="384"/>
    </location>
</feature>
<feature type="transmembrane region" description="Helical" evidence="2">
    <location>
        <begin position="404"/>
        <end position="424"/>
    </location>
</feature>
<keyword evidence="2" id="KW-0472">Membrane</keyword>
<dbReference type="AlphaFoldDB" id="A0A5P9NJ66"/>
<reference evidence="3 4" key="1">
    <citation type="submission" date="2019-02" db="EMBL/GenBank/DDBJ databases">
        <authorList>
            <person name="Li S.-H."/>
        </authorList>
    </citation>
    <scope>NUCLEOTIDE SEQUENCE [LARGE SCALE GENOMIC DNA]</scope>
    <source>
        <strain evidence="3 4">IMCC14385</strain>
    </source>
</reference>
<keyword evidence="2" id="KW-0812">Transmembrane</keyword>
<dbReference type="InterPro" id="IPR036259">
    <property type="entry name" value="MFS_trans_sf"/>
</dbReference>
<evidence type="ECO:0000256" key="1">
    <source>
        <dbReference type="ARBA" id="ARBA00009617"/>
    </source>
</evidence>
<feature type="transmembrane region" description="Helical" evidence="2">
    <location>
        <begin position="231"/>
        <end position="253"/>
    </location>
</feature>
<keyword evidence="2" id="KW-1133">Transmembrane helix</keyword>
<feature type="transmembrane region" description="Helical" evidence="2">
    <location>
        <begin position="265"/>
        <end position="286"/>
    </location>
</feature>
<dbReference type="GO" id="GO:0005886">
    <property type="term" value="C:plasma membrane"/>
    <property type="evidence" value="ECO:0007669"/>
    <property type="project" value="TreeGrafter"/>
</dbReference>
<feature type="transmembrane region" description="Helical" evidence="2">
    <location>
        <begin position="180"/>
        <end position="202"/>
    </location>
</feature>
<feature type="transmembrane region" description="Helical" evidence="2">
    <location>
        <begin position="12"/>
        <end position="36"/>
    </location>
</feature>
<dbReference type="EMBL" id="CP036422">
    <property type="protein sequence ID" value="QFU75772.1"/>
    <property type="molecule type" value="Genomic_DNA"/>
</dbReference>
<proteinExistence type="inferred from homology"/>
<dbReference type="KEGG" id="halc:EY643_08935"/>
<dbReference type="PANTHER" id="PTHR11328:SF24">
    <property type="entry name" value="MAJOR FACILITATOR SUPERFAMILY (MFS) PROFILE DOMAIN-CONTAINING PROTEIN"/>
    <property type="match status" value="1"/>
</dbReference>
<feature type="transmembrane region" description="Helical" evidence="2">
    <location>
        <begin position="293"/>
        <end position="310"/>
    </location>
</feature>
<comment type="similarity">
    <text evidence="1">Belongs to the sodium:galactoside symporter (TC 2.A.2) family.</text>
</comment>
<feature type="transmembrane region" description="Helical" evidence="2">
    <location>
        <begin position="42"/>
        <end position="62"/>
    </location>
</feature>
<dbReference type="RefSeq" id="WP_152661879.1">
    <property type="nucleotide sequence ID" value="NZ_CP036422.1"/>
</dbReference>
<feature type="transmembrane region" description="Helical" evidence="2">
    <location>
        <begin position="148"/>
        <end position="168"/>
    </location>
</feature>
<dbReference type="GO" id="GO:0015293">
    <property type="term" value="F:symporter activity"/>
    <property type="evidence" value="ECO:0007669"/>
    <property type="project" value="InterPro"/>
</dbReference>
<organism evidence="3 4">
    <name type="scientific">Halioglobus maricola</name>
    <dbReference type="NCBI Taxonomy" id="2601894"/>
    <lineage>
        <taxon>Bacteria</taxon>
        <taxon>Pseudomonadati</taxon>
        <taxon>Pseudomonadota</taxon>
        <taxon>Gammaproteobacteria</taxon>
        <taxon>Cellvibrionales</taxon>
        <taxon>Halieaceae</taxon>
        <taxon>Halioglobus</taxon>
    </lineage>
</organism>
<name>A0A5P9NJ66_9GAMM</name>
<sequence>MSSRPKSTRISVLASYCSVSLPFAALGLPLAVYLPPFFAQDLGLGVATVGLIFTLARIWDVITDPTIGYLMDRFPSRWGKRRHWIALSVPITIAGAFAIYMPPDAVSPFYLVAWLFVLYLGMTISSVTHQAWGADLTTSYHERSRIYGWREIIMSLGMLLVLIVPALAEQLWNVGARQKVASMGWFLIISMPITVLLCLRFVPDKATTTQVHTRLTDIIAIFSTNPAYIRCLIAVFLTFFAASATSGVLLFALKWIWGLEEQSSSLLLLFFLPAIFGAPLWMALSYRIGKPKALLIAMLYGSCCQLGLLLVPHNDIVSIAFLFTLMGLGVSSSPILLRSLLADTTDLDALQNKGTYRTGFMFACFTTGEKLAGALAIGSTYFLLDLIGFDSTAELNSPESVQGLLYLVVAIPILANAVAMLMIWRFPITPEAHKEIIAELEGIGALANH</sequence>
<feature type="transmembrane region" description="Helical" evidence="2">
    <location>
        <begin position="107"/>
        <end position="127"/>
    </location>
</feature>
<evidence type="ECO:0000313" key="3">
    <source>
        <dbReference type="EMBL" id="QFU75772.1"/>
    </source>
</evidence>
<dbReference type="Gene3D" id="1.20.1250.20">
    <property type="entry name" value="MFS general substrate transporter like domains"/>
    <property type="match status" value="2"/>
</dbReference>
<dbReference type="InterPro" id="IPR039672">
    <property type="entry name" value="MFS_2"/>
</dbReference>
<feature type="transmembrane region" description="Helical" evidence="2">
    <location>
        <begin position="83"/>
        <end position="101"/>
    </location>
</feature>
<dbReference type="Proteomes" id="UP000326287">
    <property type="component" value="Chromosome"/>
</dbReference>
<dbReference type="Pfam" id="PF13347">
    <property type="entry name" value="MFS_2"/>
    <property type="match status" value="1"/>
</dbReference>
<feature type="transmembrane region" description="Helical" evidence="2">
    <location>
        <begin position="316"/>
        <end position="337"/>
    </location>
</feature>
<evidence type="ECO:0000256" key="2">
    <source>
        <dbReference type="SAM" id="Phobius"/>
    </source>
</evidence>
<keyword evidence="4" id="KW-1185">Reference proteome</keyword>
<dbReference type="OrthoDB" id="181905at2"/>
<protein>
    <submittedName>
        <fullName evidence="3">MFS transporter</fullName>
    </submittedName>
</protein>
<dbReference type="SUPFAM" id="SSF103473">
    <property type="entry name" value="MFS general substrate transporter"/>
    <property type="match status" value="1"/>
</dbReference>
<evidence type="ECO:0000313" key="4">
    <source>
        <dbReference type="Proteomes" id="UP000326287"/>
    </source>
</evidence>
<accession>A0A5P9NJ66</accession>
<gene>
    <name evidence="3" type="ORF">EY643_08935</name>
</gene>
<dbReference type="GO" id="GO:0008643">
    <property type="term" value="P:carbohydrate transport"/>
    <property type="evidence" value="ECO:0007669"/>
    <property type="project" value="InterPro"/>
</dbReference>
<dbReference type="PANTHER" id="PTHR11328">
    <property type="entry name" value="MAJOR FACILITATOR SUPERFAMILY DOMAIN-CONTAINING PROTEIN"/>
    <property type="match status" value="1"/>
</dbReference>